<reference evidence="9" key="1">
    <citation type="submission" date="2010-06" db="EMBL/GenBank/DDBJ databases">
        <authorList>
            <person name="Jiang H."/>
            <person name="Abraham K."/>
            <person name="Ali S."/>
            <person name="Alsbrooks S.L."/>
            <person name="Anim B.N."/>
            <person name="Anosike U.S."/>
            <person name="Attaway T."/>
            <person name="Bandaranaike D.P."/>
            <person name="Battles P.K."/>
            <person name="Bell S.N."/>
            <person name="Bell A.V."/>
            <person name="Beltran B."/>
            <person name="Bickham C."/>
            <person name="Bustamante Y."/>
            <person name="Caleb T."/>
            <person name="Canada A."/>
            <person name="Cardenas V."/>
            <person name="Carter K."/>
            <person name="Chacko J."/>
            <person name="Chandrabose M.N."/>
            <person name="Chavez D."/>
            <person name="Chavez A."/>
            <person name="Chen L."/>
            <person name="Chu H.-S."/>
            <person name="Claassen K.J."/>
            <person name="Cockrell R."/>
            <person name="Collins M."/>
            <person name="Cooper J.A."/>
            <person name="Cree A."/>
            <person name="Curry S.M."/>
            <person name="Da Y."/>
            <person name="Dao M.D."/>
            <person name="Das B."/>
            <person name="Davila M.-L."/>
            <person name="Davy-Carroll L."/>
            <person name="Denson S."/>
            <person name="Dinh H."/>
            <person name="Ebong V.E."/>
            <person name="Edwards J.R."/>
            <person name="Egan A."/>
            <person name="El-Daye J."/>
            <person name="Escobedo L."/>
            <person name="Fernandez S."/>
            <person name="Fernando P.R."/>
            <person name="Flagg N."/>
            <person name="Forbes L.D."/>
            <person name="Fowler R.G."/>
            <person name="Fu Q."/>
            <person name="Gabisi R.A."/>
            <person name="Ganer J."/>
            <person name="Garbino Pronczuk A."/>
            <person name="Garcia R.M."/>
            <person name="Garner T."/>
            <person name="Garrett T.E."/>
            <person name="Gonzalez D.A."/>
            <person name="Hamid H."/>
            <person name="Hawkins E.S."/>
            <person name="Hirani K."/>
            <person name="Hogues M.E."/>
            <person name="Hollins B."/>
            <person name="Hsiao C.-H."/>
            <person name="Jabil R."/>
            <person name="James M.L."/>
            <person name="Jhangiani S.N."/>
            <person name="Johnson B."/>
            <person name="Johnson Q."/>
            <person name="Joshi V."/>
            <person name="Kalu J.B."/>
            <person name="Kam C."/>
            <person name="Kashfia A."/>
            <person name="Keebler J."/>
            <person name="Kisamo H."/>
            <person name="Kovar C.L."/>
            <person name="Lago L.A."/>
            <person name="Lai C.-Y."/>
            <person name="Laidlaw J."/>
            <person name="Lara F."/>
            <person name="Le T.-K."/>
            <person name="Lee S.L."/>
            <person name="Legall F.H."/>
            <person name="Lemon S.J."/>
            <person name="Lewis L.R."/>
            <person name="Li B."/>
            <person name="Liu Y."/>
            <person name="Liu Y.-S."/>
            <person name="Lopez J."/>
            <person name="Lozado R.J."/>
            <person name="Lu J."/>
            <person name="Madu R.C."/>
            <person name="Maheshwari M."/>
            <person name="Maheshwari R."/>
            <person name="Malloy K."/>
            <person name="Martinez E."/>
            <person name="Mathew T."/>
            <person name="Mercado I.C."/>
            <person name="Mercado C."/>
            <person name="Meyer B."/>
            <person name="Montgomery K."/>
            <person name="Morgan M.B."/>
            <person name="Munidasa M."/>
            <person name="Nazareth L.V."/>
            <person name="Nelson J."/>
            <person name="Ng B.M."/>
            <person name="Nguyen N.B."/>
            <person name="Nguyen P.Q."/>
            <person name="Nguyen T."/>
            <person name="Obregon M."/>
            <person name="Okwuonu G.O."/>
            <person name="Onwere C.G."/>
            <person name="Orozco G."/>
            <person name="Parra A."/>
            <person name="Patel S."/>
            <person name="Patil S."/>
            <person name="Perez A."/>
            <person name="Perez Y."/>
            <person name="Pham C."/>
            <person name="Primus E.L."/>
            <person name="Pu L.-L."/>
            <person name="Puazo M."/>
            <person name="Qin X."/>
            <person name="Quiroz J.B."/>
            <person name="Reese J."/>
            <person name="Richards S."/>
            <person name="Rives C.M."/>
            <person name="Robberts R."/>
            <person name="Ruiz S.J."/>
            <person name="Ruiz M.J."/>
            <person name="Santibanez J."/>
            <person name="Schneider B.W."/>
            <person name="Sisson I."/>
            <person name="Smith M."/>
            <person name="Sodergren E."/>
            <person name="Song X.-Z."/>
            <person name="Song B.B."/>
            <person name="Summersgill H."/>
            <person name="Thelus R."/>
            <person name="Thornton R.D."/>
            <person name="Trejos Z.Y."/>
            <person name="Usmani K."/>
            <person name="Vattathil S."/>
            <person name="Villasana D."/>
            <person name="Walker D.L."/>
            <person name="Wang S."/>
            <person name="Wang K."/>
            <person name="White C.S."/>
            <person name="Williams A.C."/>
            <person name="Williamson J."/>
            <person name="Wilson K."/>
            <person name="Woghiren I.O."/>
            <person name="Woodworth J.R."/>
            <person name="Worley K.C."/>
            <person name="Wright R.A."/>
            <person name="Wu W."/>
            <person name="Young L."/>
            <person name="Zhang L."/>
            <person name="Zhang J."/>
            <person name="Zhu Y."/>
            <person name="Muzny D.M."/>
            <person name="Weinstock G."/>
            <person name="Gibbs R.A."/>
        </authorList>
    </citation>
    <scope>NUCLEOTIDE SEQUENCE [LARGE SCALE GENOMIC DNA]</scope>
    <source>
        <strain evidence="9">LSR1</strain>
    </source>
</reference>
<dbReference type="AlphaFoldDB" id="A0A8R2D2D4"/>
<evidence type="ECO:0000256" key="2">
    <source>
        <dbReference type="ARBA" id="ARBA00016807"/>
    </source>
</evidence>
<evidence type="ECO:0000256" key="6">
    <source>
        <dbReference type="SAM" id="MobiDB-lite"/>
    </source>
</evidence>
<dbReference type="InterPro" id="IPR028002">
    <property type="entry name" value="Myb_DNA-bind_5"/>
</dbReference>
<accession>A0A8R2D2D4</accession>
<dbReference type="KEGG" id="api:100573072"/>
<evidence type="ECO:0000256" key="4">
    <source>
        <dbReference type="ARBA" id="ARBA00023163"/>
    </source>
</evidence>
<keyword evidence="9" id="KW-1185">Reference proteome</keyword>
<name>A0A8R2D2D4_ACYPI</name>
<evidence type="ECO:0000256" key="5">
    <source>
        <dbReference type="ARBA" id="ARBA00025466"/>
    </source>
</evidence>
<feature type="domain" description="Myb/SANT-like DNA-binding" evidence="7">
    <location>
        <begin position="3"/>
        <end position="76"/>
    </location>
</feature>
<reference evidence="8" key="2">
    <citation type="submission" date="2022-06" db="UniProtKB">
        <authorList>
            <consortium name="EnsemblMetazoa"/>
        </authorList>
    </citation>
    <scope>IDENTIFICATION</scope>
</reference>
<feature type="compositionally biased region" description="Basic and acidic residues" evidence="6">
    <location>
        <begin position="265"/>
        <end position="310"/>
    </location>
</feature>
<evidence type="ECO:0000313" key="9">
    <source>
        <dbReference type="Proteomes" id="UP000007819"/>
    </source>
</evidence>
<dbReference type="GeneID" id="100573072"/>
<dbReference type="Pfam" id="PF13873">
    <property type="entry name" value="Myb_DNA-bind_5"/>
    <property type="match status" value="1"/>
</dbReference>
<protein>
    <recommendedName>
        <fullName evidence="2">Regulatory protein zeste</fullName>
    </recommendedName>
</protein>
<feature type="compositionally biased region" description="Basic residues" evidence="6">
    <location>
        <begin position="216"/>
        <end position="229"/>
    </location>
</feature>
<comment type="function">
    <text evidence="5">Involved in transvection phenomena (= synapsis-dependent gene expression), where the synaptic pairing of chromosomes carrying genes with which zeste interacts influences the expression of these genes. Zeste binds to DNA and stimulates transcription from a nearby promoter.</text>
</comment>
<keyword evidence="3" id="KW-0805">Transcription regulation</keyword>
<feature type="region of interest" description="Disordered" evidence="6">
    <location>
        <begin position="215"/>
        <end position="362"/>
    </location>
</feature>
<feature type="compositionally biased region" description="Polar residues" evidence="6">
    <location>
        <begin position="144"/>
        <end position="158"/>
    </location>
</feature>
<evidence type="ECO:0000256" key="3">
    <source>
        <dbReference type="ARBA" id="ARBA00023015"/>
    </source>
</evidence>
<dbReference type="RefSeq" id="XP_016658087.1">
    <property type="nucleotide sequence ID" value="XM_016802598.1"/>
</dbReference>
<dbReference type="OrthoDB" id="3437960at2759"/>
<evidence type="ECO:0000259" key="7">
    <source>
        <dbReference type="Pfam" id="PF13873"/>
    </source>
</evidence>
<organism evidence="8 9">
    <name type="scientific">Acyrthosiphon pisum</name>
    <name type="common">Pea aphid</name>
    <dbReference type="NCBI Taxonomy" id="7029"/>
    <lineage>
        <taxon>Eukaryota</taxon>
        <taxon>Metazoa</taxon>
        <taxon>Ecdysozoa</taxon>
        <taxon>Arthropoda</taxon>
        <taxon>Hexapoda</taxon>
        <taxon>Insecta</taxon>
        <taxon>Pterygota</taxon>
        <taxon>Neoptera</taxon>
        <taxon>Paraneoptera</taxon>
        <taxon>Hemiptera</taxon>
        <taxon>Sternorrhyncha</taxon>
        <taxon>Aphidomorpha</taxon>
        <taxon>Aphidoidea</taxon>
        <taxon>Aphididae</taxon>
        <taxon>Macrosiphini</taxon>
        <taxon>Acyrthosiphon</taxon>
    </lineage>
</organism>
<feature type="compositionally biased region" description="Acidic residues" evidence="6">
    <location>
        <begin position="311"/>
        <end position="328"/>
    </location>
</feature>
<sequence length="362" mass="42010">MAKSRLTKLQMNTLVELMSNDPKLSAGKFSENFTRKIAKARWEEIAIELNSLPGCEKSGDKWKKVWQDTIAKNKAATIKNHINGTGGGPATNLEMSKAQMDSIPLMSQVAMSGHLNSLDTSVTFNCVKPAEQTASYIYNGNAETTEEGMNSEQSMKKQSASEKLSDSNKAAWNMVDLASKKLNIKSNYYDQKLILLQQKNDIHKNIHTLLETYVQKKTRSRERKIRRSRDRGSKDVENDEVEEVPVTKSRDKDHESERKRKQRSCSRDRESKKDRKESDHHRRDKSKDRRDEHYRDNSERDDKIHTKQEPVDEYDNSYDNYYNDEYDNDYNSPHDDYDPYLVKNEEPDEENAYGSRYSNNAI</sequence>
<evidence type="ECO:0000313" key="8">
    <source>
        <dbReference type="EnsemblMetazoa" id="XP_016658087.1"/>
    </source>
</evidence>
<feature type="region of interest" description="Disordered" evidence="6">
    <location>
        <begin position="144"/>
        <end position="167"/>
    </location>
</feature>
<comment type="subunit">
    <text evidence="1">Self-associates forming complexes of several hundred monomers.</text>
</comment>
<dbReference type="EnsemblMetazoa" id="XM_016802598.2">
    <property type="protein sequence ID" value="XP_016658087.1"/>
    <property type="gene ID" value="LOC100573072"/>
</dbReference>
<feature type="compositionally biased region" description="Basic and acidic residues" evidence="6">
    <location>
        <begin position="248"/>
        <end position="258"/>
    </location>
</feature>
<evidence type="ECO:0000256" key="1">
    <source>
        <dbReference type="ARBA" id="ARBA00011764"/>
    </source>
</evidence>
<dbReference type="Proteomes" id="UP000007819">
    <property type="component" value="Chromosome A2"/>
</dbReference>
<proteinExistence type="predicted"/>
<keyword evidence="4" id="KW-0804">Transcription</keyword>